<feature type="signal peptide" evidence="1">
    <location>
        <begin position="1"/>
        <end position="27"/>
    </location>
</feature>
<dbReference type="GO" id="GO:0016787">
    <property type="term" value="F:hydrolase activity"/>
    <property type="evidence" value="ECO:0007669"/>
    <property type="project" value="UniProtKB-KW"/>
</dbReference>
<dbReference type="InterPro" id="IPR029058">
    <property type="entry name" value="AB_hydrolase_fold"/>
</dbReference>
<evidence type="ECO:0000259" key="2">
    <source>
        <dbReference type="Pfam" id="PF12146"/>
    </source>
</evidence>
<evidence type="ECO:0000313" key="3">
    <source>
        <dbReference type="EMBL" id="TGX39175.1"/>
    </source>
</evidence>
<dbReference type="OrthoDB" id="63241at2"/>
<protein>
    <submittedName>
        <fullName evidence="3">Alpha/beta hydrolase</fullName>
    </submittedName>
</protein>
<comment type="caution">
    <text evidence="3">The sequence shown here is derived from an EMBL/GenBank/DDBJ whole genome shotgun (WGS) entry which is preliminary data.</text>
</comment>
<accession>A0A4S1WB37</accession>
<name>A0A4S1WB37_9SPHN</name>
<organism evidence="3 4">
    <name type="scientific">Sphingomonas naasensis</name>
    <dbReference type="NCBI Taxonomy" id="1344951"/>
    <lineage>
        <taxon>Bacteria</taxon>
        <taxon>Pseudomonadati</taxon>
        <taxon>Pseudomonadota</taxon>
        <taxon>Alphaproteobacteria</taxon>
        <taxon>Sphingomonadales</taxon>
        <taxon>Sphingomonadaceae</taxon>
        <taxon>Sphingomonas</taxon>
    </lineage>
</organism>
<dbReference type="InterPro" id="IPR022742">
    <property type="entry name" value="Hydrolase_4"/>
</dbReference>
<dbReference type="SUPFAM" id="SSF53474">
    <property type="entry name" value="alpha/beta-Hydrolases"/>
    <property type="match status" value="1"/>
</dbReference>
<dbReference type="PROSITE" id="PS51257">
    <property type="entry name" value="PROKAR_LIPOPROTEIN"/>
    <property type="match status" value="1"/>
</dbReference>
<dbReference type="Proteomes" id="UP000309848">
    <property type="component" value="Unassembled WGS sequence"/>
</dbReference>
<proteinExistence type="predicted"/>
<keyword evidence="1" id="KW-0732">Signal</keyword>
<feature type="chain" id="PRO_5020525668" evidence="1">
    <location>
        <begin position="28"/>
        <end position="258"/>
    </location>
</feature>
<dbReference type="Gene3D" id="3.40.50.1820">
    <property type="entry name" value="alpha/beta hydrolase"/>
    <property type="match status" value="1"/>
</dbReference>
<keyword evidence="3" id="KW-0378">Hydrolase</keyword>
<reference evidence="3 4" key="1">
    <citation type="submission" date="2019-04" db="EMBL/GenBank/DDBJ databases">
        <title>Sphingomonas psychrotolerans sp. nov., isolated from soil in the Tianshan Mountains, Xinjiang, China.</title>
        <authorList>
            <person name="Luo Y."/>
            <person name="Sheng H."/>
        </authorList>
    </citation>
    <scope>NUCLEOTIDE SEQUENCE [LARGE SCALE GENOMIC DNA]</scope>
    <source>
        <strain evidence="3 4">KIS18-15</strain>
    </source>
</reference>
<keyword evidence="4" id="KW-1185">Reference proteome</keyword>
<sequence>MRAANRIAALMAAFAVAGCNPSPQASAPVNAGPISAEPATLTAADGVKVTGVYTRATNPKALILLFHQAESGKDEYALIAPRLAQAGYSSLRIDQRAGGAMFGANATVQALGHATGYLEARPDLEAALAWAKDKKLPVVLWGSSYSASLAFLVAADHPDAVRAVMAFSPGEYFDDKTLVAKAAAKVKAPVFVTSAQDGHEIDAARAILDAVPSSDKQQFVPKLGGVHGSSTLLRARNPEGAEPAWKAVMAFLAGVTKG</sequence>
<dbReference type="AlphaFoldDB" id="A0A4S1WB37"/>
<dbReference type="EMBL" id="SRXU01000008">
    <property type="protein sequence ID" value="TGX39175.1"/>
    <property type="molecule type" value="Genomic_DNA"/>
</dbReference>
<evidence type="ECO:0000256" key="1">
    <source>
        <dbReference type="SAM" id="SignalP"/>
    </source>
</evidence>
<feature type="domain" description="Serine aminopeptidase S33" evidence="2">
    <location>
        <begin position="58"/>
        <end position="196"/>
    </location>
</feature>
<evidence type="ECO:0000313" key="4">
    <source>
        <dbReference type="Proteomes" id="UP000309848"/>
    </source>
</evidence>
<gene>
    <name evidence="3" type="ORF">E5A74_16785</name>
</gene>
<dbReference type="Pfam" id="PF12146">
    <property type="entry name" value="Hydrolase_4"/>
    <property type="match status" value="1"/>
</dbReference>